<name>A0A6C2YQT5_9BACT</name>
<keyword evidence="6" id="KW-1185">Reference proteome</keyword>
<dbReference type="GO" id="GO:0020037">
    <property type="term" value="F:heme binding"/>
    <property type="evidence" value="ECO:0007669"/>
    <property type="project" value="InterPro"/>
</dbReference>
<feature type="chain" id="PRO_5036383908" description="Cytochrome c domain-containing protein" evidence="1">
    <location>
        <begin position="26"/>
        <end position="999"/>
    </location>
</feature>
<dbReference type="InterPro" id="IPR036909">
    <property type="entry name" value="Cyt_c-like_dom_sf"/>
</dbReference>
<dbReference type="GO" id="GO:0009055">
    <property type="term" value="F:electron transfer activity"/>
    <property type="evidence" value="ECO:0007669"/>
    <property type="project" value="InterPro"/>
</dbReference>
<accession>A0A6C2YQT5</accession>
<gene>
    <name evidence="5" type="ORF">GMBLW1_51850</name>
</gene>
<evidence type="ECO:0008006" key="7">
    <source>
        <dbReference type="Google" id="ProtNLM"/>
    </source>
</evidence>
<dbReference type="Pfam" id="PF07587">
    <property type="entry name" value="PSD1"/>
    <property type="match status" value="1"/>
</dbReference>
<dbReference type="InParanoid" id="A0A6C2YQT5"/>
<feature type="domain" description="Cytochrome C Planctomycete-type" evidence="4">
    <location>
        <begin position="45"/>
        <end position="106"/>
    </location>
</feature>
<evidence type="ECO:0000313" key="5">
    <source>
        <dbReference type="EMBL" id="VIP04008.1"/>
    </source>
</evidence>
<dbReference type="InterPro" id="IPR011444">
    <property type="entry name" value="DUF1549"/>
</dbReference>
<dbReference type="PANTHER" id="PTHR35889">
    <property type="entry name" value="CYCLOINULO-OLIGOSACCHARIDE FRUCTANOTRANSFERASE-RELATED"/>
    <property type="match status" value="1"/>
</dbReference>
<dbReference type="EMBL" id="LR586016">
    <property type="protein sequence ID" value="VIP04008.1"/>
    <property type="molecule type" value="Genomic_DNA"/>
</dbReference>
<dbReference type="InterPro" id="IPR011429">
    <property type="entry name" value="Cyt_c_Planctomycete-type"/>
</dbReference>
<evidence type="ECO:0000259" key="3">
    <source>
        <dbReference type="Pfam" id="PF07587"/>
    </source>
</evidence>
<dbReference type="SUPFAM" id="SSF46626">
    <property type="entry name" value="Cytochrome c"/>
    <property type="match status" value="1"/>
</dbReference>
<evidence type="ECO:0000313" key="6">
    <source>
        <dbReference type="Proteomes" id="UP000464378"/>
    </source>
</evidence>
<proteinExistence type="predicted"/>
<evidence type="ECO:0000256" key="1">
    <source>
        <dbReference type="SAM" id="SignalP"/>
    </source>
</evidence>
<dbReference type="KEGG" id="tim:GMBLW1_51850"/>
<dbReference type="Pfam" id="PF07583">
    <property type="entry name" value="PSCyt2"/>
    <property type="match status" value="1"/>
</dbReference>
<feature type="signal peptide" evidence="1">
    <location>
        <begin position="1"/>
        <end position="25"/>
    </location>
</feature>
<protein>
    <recommendedName>
        <fullName evidence="7">Cytochrome c domain-containing protein</fullName>
    </recommendedName>
</protein>
<dbReference type="RefSeq" id="WP_232056252.1">
    <property type="nucleotide sequence ID" value="NZ_LR593887.1"/>
</dbReference>
<dbReference type="Pfam" id="PF07635">
    <property type="entry name" value="PSCyt1"/>
    <property type="match status" value="1"/>
</dbReference>
<feature type="domain" description="DUF1553" evidence="3">
    <location>
        <begin position="695"/>
        <end position="952"/>
    </location>
</feature>
<dbReference type="Gene3D" id="2.60.120.260">
    <property type="entry name" value="Galactose-binding domain-like"/>
    <property type="match status" value="1"/>
</dbReference>
<dbReference type="InterPro" id="IPR022655">
    <property type="entry name" value="DUF1553"/>
</dbReference>
<dbReference type="AlphaFoldDB" id="A0A6C2YQT5"/>
<dbReference type="Proteomes" id="UP000464378">
    <property type="component" value="Chromosome"/>
</dbReference>
<dbReference type="PANTHER" id="PTHR35889:SF3">
    <property type="entry name" value="F-BOX DOMAIN-CONTAINING PROTEIN"/>
    <property type="match status" value="1"/>
</dbReference>
<evidence type="ECO:0000259" key="4">
    <source>
        <dbReference type="Pfam" id="PF07635"/>
    </source>
</evidence>
<reference evidence="5" key="1">
    <citation type="submission" date="2019-04" db="EMBL/GenBank/DDBJ databases">
        <authorList>
            <consortium name="Science for Life Laboratories"/>
        </authorList>
    </citation>
    <scope>NUCLEOTIDE SEQUENCE</scope>
    <source>
        <strain evidence="5">MBLW1</strain>
    </source>
</reference>
<keyword evidence="1" id="KW-0732">Signal</keyword>
<evidence type="ECO:0000259" key="2">
    <source>
        <dbReference type="Pfam" id="PF07583"/>
    </source>
</evidence>
<feature type="domain" description="DUF1549" evidence="2">
    <location>
        <begin position="155"/>
        <end position="361"/>
    </location>
</feature>
<sequence>MMHSSRLGIAMMGLFLGFFCGRSAAAGEPAPDFARDVRPILSSHCFQCHGPDAKTRKGGLRLDLRDAALKPGKSGELAIVPGKPDASELVARIHEMDESVVMPPPEVKKPLNAAQKAILVRWIQSGAEYPGHWAFQPPKKPTPPTVKDAAWVRNPIDAFVRKRLEAEGLTPAPEADRPTLIRRLSYDLIGLPPTIEETEAFLNDRSPDAVERLVDRLLASPHYGERWGRLWLDLARYADTNGYEKDRPRSIWPYRDWVIDAINRDMPFDRFTIEQLAGDLLPNATESQRVATGFHRNTMLNEEGGIDPLEFRYHAMADRVATTGKVWLGLTVGCAQCHTHKFDPITHREYFGMFAFLNNADEPRLPLKRPEILRKRQELQQQIDRMTRELPQAFGSEAAYEKAFADWLAQVTPASVAWQTPRPAAVSSNLPLLTIQPDHSIFVSGDSTKSDTYEIVLPADGKPLTGLRIEAMADERLPAGGPGRVDYEGPYGSFTLCEVTVLADGKPVPLHQATASYANGHFTAAAAIDGNPQTGWDTNGRQGQSHWAVFPFQSAQQAKEYRVKLLFERHYAAGLGRFRLGLTESTGKLAARELPTEIEAILAIPADKRSAEQGMQLRQTFLQVAPQIAKERSAIDAIRKQMPEFPHTLVMQERPAENPRKTFLHHRGEWLQPAEAVEPTTLAVLPEMPATWPKNRLSFAKWLVSPNHPLVGRVTMNRQWAAFFGKGIVSTVGDFGYQGEFPSHPELLDWLAIQFVESGWSMKAMHRLMVTSATYRQQSRVTAELLKRDPDNRLLARGPRVRLEAEMIRDGMLRASGLLTPTIGGPSVFPPQPPGVTTEGTYGQIAWRTSTGPDRYRRGLYTFAKRTAPYAAFATFDGPSGEVCVARREVSNTPLQALTLLNDVVFLEAAQALAKEVMTSKLADADGVEMLFRRILTRFPTTAEQQTLRTFLANQSERLAKQPDEAKRLAPNAADAPKQAAWTLLARAIMNLDEAIVRE</sequence>
<organism evidence="5">
    <name type="scientific">Tuwongella immobilis</name>
    <dbReference type="NCBI Taxonomy" id="692036"/>
    <lineage>
        <taxon>Bacteria</taxon>
        <taxon>Pseudomonadati</taxon>
        <taxon>Planctomycetota</taxon>
        <taxon>Planctomycetia</taxon>
        <taxon>Gemmatales</taxon>
        <taxon>Gemmataceae</taxon>
        <taxon>Tuwongella</taxon>
    </lineage>
</organism>
<dbReference type="EMBL" id="LR593887">
    <property type="protein sequence ID" value="VTS05383.1"/>
    <property type="molecule type" value="Genomic_DNA"/>
</dbReference>